<dbReference type="InterPro" id="IPR000792">
    <property type="entry name" value="Tscrpt_reg_LuxR_C"/>
</dbReference>
<dbReference type="PANTHER" id="PTHR44688">
    <property type="entry name" value="DNA-BINDING TRANSCRIPTIONAL ACTIVATOR DEVR_DOSR"/>
    <property type="match status" value="1"/>
</dbReference>
<reference evidence="5 6" key="1">
    <citation type="submission" date="2017-12" db="EMBL/GenBank/DDBJ databases">
        <title>The genome sequence of Caulobacter flavus CGMCC1 15093.</title>
        <authorList>
            <person name="Gao J."/>
            <person name="Mao X."/>
            <person name="Sun J."/>
        </authorList>
    </citation>
    <scope>NUCLEOTIDE SEQUENCE [LARGE SCALE GENOMIC DNA]</scope>
    <source>
        <strain evidence="5 6">CGMCC1 15093</strain>
    </source>
</reference>
<dbReference type="PROSITE" id="PS50043">
    <property type="entry name" value="HTH_LUXR_2"/>
    <property type="match status" value="1"/>
</dbReference>
<dbReference type="InterPro" id="IPR036388">
    <property type="entry name" value="WH-like_DNA-bd_sf"/>
</dbReference>
<sequence>MPRRFLLTPRQREVLSEAKKGKNAAQIAHKLGISEHTVNSYFIEAYRRLGARNRAHAVALAVSLGEI</sequence>
<dbReference type="SMART" id="SM00421">
    <property type="entry name" value="HTH_LUXR"/>
    <property type="match status" value="1"/>
</dbReference>
<dbReference type="SUPFAM" id="SSF46894">
    <property type="entry name" value="C-terminal effector domain of the bipartite response regulators"/>
    <property type="match status" value="1"/>
</dbReference>
<proteinExistence type="predicted"/>
<dbReference type="CDD" id="cd06170">
    <property type="entry name" value="LuxR_C_like"/>
    <property type="match status" value="1"/>
</dbReference>
<dbReference type="Gene3D" id="1.10.10.10">
    <property type="entry name" value="Winged helix-like DNA-binding domain superfamily/Winged helix DNA-binding domain"/>
    <property type="match status" value="1"/>
</dbReference>
<keyword evidence="3" id="KW-0804">Transcription</keyword>
<dbReference type="EMBL" id="PJRQ01000040">
    <property type="protein sequence ID" value="PLR09105.1"/>
    <property type="molecule type" value="Genomic_DNA"/>
</dbReference>
<dbReference type="PRINTS" id="PR00038">
    <property type="entry name" value="HTHLUXR"/>
</dbReference>
<dbReference type="GO" id="GO:0006355">
    <property type="term" value="P:regulation of DNA-templated transcription"/>
    <property type="evidence" value="ECO:0007669"/>
    <property type="project" value="InterPro"/>
</dbReference>
<evidence type="ECO:0000256" key="1">
    <source>
        <dbReference type="ARBA" id="ARBA00023015"/>
    </source>
</evidence>
<evidence type="ECO:0000313" key="5">
    <source>
        <dbReference type="EMBL" id="PLR09105.1"/>
    </source>
</evidence>
<keyword evidence="1" id="KW-0805">Transcription regulation</keyword>
<evidence type="ECO:0000256" key="2">
    <source>
        <dbReference type="ARBA" id="ARBA00023125"/>
    </source>
</evidence>
<dbReference type="AlphaFoldDB" id="A0A2N5CPK8"/>
<protein>
    <submittedName>
        <fullName evidence="5">LuxR family transcriptional regulator</fullName>
    </submittedName>
</protein>
<dbReference type="Proteomes" id="UP000234483">
    <property type="component" value="Unassembled WGS sequence"/>
</dbReference>
<feature type="domain" description="HTH luxR-type" evidence="4">
    <location>
        <begin position="1"/>
        <end position="65"/>
    </location>
</feature>
<evidence type="ECO:0000256" key="3">
    <source>
        <dbReference type="ARBA" id="ARBA00023163"/>
    </source>
</evidence>
<gene>
    <name evidence="5" type="ORF">CFHF_18335</name>
</gene>
<keyword evidence="2" id="KW-0238">DNA-binding</keyword>
<organism evidence="5 6">
    <name type="scientific">Caulobacter flavus</name>
    <dbReference type="NCBI Taxonomy" id="1679497"/>
    <lineage>
        <taxon>Bacteria</taxon>
        <taxon>Pseudomonadati</taxon>
        <taxon>Pseudomonadota</taxon>
        <taxon>Alphaproteobacteria</taxon>
        <taxon>Caulobacterales</taxon>
        <taxon>Caulobacteraceae</taxon>
        <taxon>Caulobacter</taxon>
    </lineage>
</organism>
<comment type="caution">
    <text evidence="5">The sequence shown here is derived from an EMBL/GenBank/DDBJ whole genome shotgun (WGS) entry which is preliminary data.</text>
</comment>
<dbReference type="Pfam" id="PF00196">
    <property type="entry name" value="GerE"/>
    <property type="match status" value="1"/>
</dbReference>
<evidence type="ECO:0000259" key="4">
    <source>
        <dbReference type="PROSITE" id="PS50043"/>
    </source>
</evidence>
<dbReference type="InterPro" id="IPR016032">
    <property type="entry name" value="Sig_transdc_resp-reg_C-effctor"/>
</dbReference>
<dbReference type="GO" id="GO:0003677">
    <property type="term" value="F:DNA binding"/>
    <property type="evidence" value="ECO:0007669"/>
    <property type="project" value="UniProtKB-KW"/>
</dbReference>
<evidence type="ECO:0000313" key="6">
    <source>
        <dbReference type="Proteomes" id="UP000234483"/>
    </source>
</evidence>
<dbReference type="PANTHER" id="PTHR44688:SF16">
    <property type="entry name" value="DNA-BINDING TRANSCRIPTIONAL ACTIVATOR DEVR_DOSR"/>
    <property type="match status" value="1"/>
</dbReference>
<dbReference type="RefSeq" id="WP_101714437.1">
    <property type="nucleotide sequence ID" value="NZ_PJRQ01000040.1"/>
</dbReference>
<name>A0A2N5CPK8_9CAUL</name>
<accession>A0A2N5CPK8</accession>